<dbReference type="PROSITE" id="PS50043">
    <property type="entry name" value="HTH_LUXR_2"/>
    <property type="match status" value="1"/>
</dbReference>
<name>A0A0A1FFQ2_9BURK</name>
<accession>A0A0A1FFQ2</accession>
<reference evidence="6" key="1">
    <citation type="journal article" date="2014" name="Soil Biol. Biochem.">
        <title>Structure and function of bacterial communities in ageing soils: Insights from the Mendocino ecological staircase.</title>
        <authorList>
            <person name="Uroz S."/>
            <person name="Tech J.J."/>
            <person name="Sawaya N.A."/>
            <person name="Frey-Klett P."/>
            <person name="Leveau J.H.J."/>
        </authorList>
    </citation>
    <scope>NUCLEOTIDE SEQUENCE [LARGE SCALE GENOMIC DNA]</scope>
    <source>
        <strain evidence="6">Cal35</strain>
    </source>
</reference>
<evidence type="ECO:0000313" key="5">
    <source>
        <dbReference type="EMBL" id="AIY41672.1"/>
    </source>
</evidence>
<dbReference type="InterPro" id="IPR016032">
    <property type="entry name" value="Sig_transdc_resp-reg_C-effctor"/>
</dbReference>
<dbReference type="SMART" id="SM00421">
    <property type="entry name" value="HTH_LUXR"/>
    <property type="match status" value="1"/>
</dbReference>
<keyword evidence="1" id="KW-0805">Transcription regulation</keyword>
<dbReference type="AlphaFoldDB" id="A0A0A1FFQ2"/>
<dbReference type="GO" id="GO:0006355">
    <property type="term" value="P:regulation of DNA-templated transcription"/>
    <property type="evidence" value="ECO:0007669"/>
    <property type="project" value="InterPro"/>
</dbReference>
<keyword evidence="6" id="KW-1185">Reference proteome</keyword>
<evidence type="ECO:0000256" key="1">
    <source>
        <dbReference type="ARBA" id="ARBA00023015"/>
    </source>
</evidence>
<protein>
    <submittedName>
        <fullName evidence="5">Two-component response regulator</fullName>
    </submittedName>
</protein>
<keyword evidence="3" id="KW-0804">Transcription</keyword>
<dbReference type="STRING" id="279058.LT85_2514"/>
<dbReference type="EMBL" id="CP009962">
    <property type="protein sequence ID" value="AIY41672.1"/>
    <property type="molecule type" value="Genomic_DNA"/>
</dbReference>
<evidence type="ECO:0000256" key="2">
    <source>
        <dbReference type="ARBA" id="ARBA00023125"/>
    </source>
</evidence>
<keyword evidence="2" id="KW-0238">DNA-binding</keyword>
<dbReference type="Proteomes" id="UP000030302">
    <property type="component" value="Chromosome"/>
</dbReference>
<dbReference type="CDD" id="cd06170">
    <property type="entry name" value="LuxR_C_like"/>
    <property type="match status" value="1"/>
</dbReference>
<gene>
    <name evidence="5" type="ORF">LT85_2514</name>
</gene>
<feature type="domain" description="HTH luxR-type" evidence="4">
    <location>
        <begin position="11"/>
        <end position="76"/>
    </location>
</feature>
<evidence type="ECO:0000259" key="4">
    <source>
        <dbReference type="PROSITE" id="PS50043"/>
    </source>
</evidence>
<dbReference type="GO" id="GO:0003677">
    <property type="term" value="F:DNA binding"/>
    <property type="evidence" value="ECO:0007669"/>
    <property type="project" value="UniProtKB-KW"/>
</dbReference>
<organism evidence="5 6">
    <name type="scientific">Collimonas arenae</name>
    <dbReference type="NCBI Taxonomy" id="279058"/>
    <lineage>
        <taxon>Bacteria</taxon>
        <taxon>Pseudomonadati</taxon>
        <taxon>Pseudomonadota</taxon>
        <taxon>Betaproteobacteria</taxon>
        <taxon>Burkholderiales</taxon>
        <taxon>Oxalobacteraceae</taxon>
        <taxon>Collimonas</taxon>
    </lineage>
</organism>
<sequence>MCAPVLRQLAQVAERDMLTGREGEVLQLLAKGQSNKSIARGLDIAVGTVKTHVQSIMSKLDAGCRTEAVSVAIERGLVELPESLLRHIKPHAFAAAWQASAQPELVQA</sequence>
<dbReference type="PANTHER" id="PTHR44688">
    <property type="entry name" value="DNA-BINDING TRANSCRIPTIONAL ACTIVATOR DEVR_DOSR"/>
    <property type="match status" value="1"/>
</dbReference>
<evidence type="ECO:0000256" key="3">
    <source>
        <dbReference type="ARBA" id="ARBA00023163"/>
    </source>
</evidence>
<dbReference type="HOGENOM" id="CLU_2192511_0_0_4"/>
<dbReference type="PRINTS" id="PR00038">
    <property type="entry name" value="HTHLUXR"/>
</dbReference>
<evidence type="ECO:0000313" key="6">
    <source>
        <dbReference type="Proteomes" id="UP000030302"/>
    </source>
</evidence>
<dbReference type="Gene3D" id="1.10.10.10">
    <property type="entry name" value="Winged helix-like DNA-binding domain superfamily/Winged helix DNA-binding domain"/>
    <property type="match status" value="1"/>
</dbReference>
<dbReference type="PROSITE" id="PS00622">
    <property type="entry name" value="HTH_LUXR_1"/>
    <property type="match status" value="1"/>
</dbReference>
<dbReference type="InterPro" id="IPR000792">
    <property type="entry name" value="Tscrpt_reg_LuxR_C"/>
</dbReference>
<dbReference type="Pfam" id="PF00196">
    <property type="entry name" value="GerE"/>
    <property type="match status" value="1"/>
</dbReference>
<dbReference type="SUPFAM" id="SSF46894">
    <property type="entry name" value="C-terminal effector domain of the bipartite response regulators"/>
    <property type="match status" value="1"/>
</dbReference>
<proteinExistence type="predicted"/>
<dbReference type="InterPro" id="IPR036388">
    <property type="entry name" value="WH-like_DNA-bd_sf"/>
</dbReference>
<dbReference type="KEGG" id="care:LT85_2514"/>
<dbReference type="PANTHER" id="PTHR44688:SF25">
    <property type="entry name" value="HTH LUXR-TYPE DOMAIN-CONTAINING PROTEIN"/>
    <property type="match status" value="1"/>
</dbReference>